<sequence length="189" mass="20849">MSETSSTTPTVTPGPDHKNCALFDLTMWIFGKAKRTTDKIMTEATAALPLAKKKLEMAERILPADHPQRKKHIDAVANIEKQLSIGAELVSATAAERISYCDNMPEYATGLFAQYNCDHVIHFLALLNSAFERMREANPGMSADGQFKNLKAIQAHYEEMPTDVLTPRTVWTDVLAKDVKGSDAPAAEK</sequence>
<reference evidence="2" key="1">
    <citation type="journal article" date="2021" name="BMC Genomics">
        <title>Chromosome-level genome assembly and manually-curated proteome of model necrotroph Parastagonospora nodorum Sn15 reveals a genome-wide trove of candidate effector homologs, and redundancy of virulence-related functions within an accessory chromosome.</title>
        <authorList>
            <person name="Bertazzoni S."/>
            <person name="Jones D.A.B."/>
            <person name="Phan H.T."/>
            <person name="Tan K.-C."/>
            <person name="Hane J.K."/>
        </authorList>
    </citation>
    <scope>NUCLEOTIDE SEQUENCE [LARGE SCALE GENOMIC DNA]</scope>
    <source>
        <strain evidence="2">SN15 / ATCC MYA-4574 / FGSC 10173)</strain>
    </source>
</reference>
<keyword evidence="2" id="KW-1185">Reference proteome</keyword>
<name>A0A7U2I699_PHANO</name>
<evidence type="ECO:0000313" key="1">
    <source>
        <dbReference type="EMBL" id="QRD04941.1"/>
    </source>
</evidence>
<dbReference type="VEuPathDB" id="FungiDB:JI435_108610"/>
<evidence type="ECO:0000313" key="2">
    <source>
        <dbReference type="Proteomes" id="UP000663193"/>
    </source>
</evidence>
<proteinExistence type="predicted"/>
<dbReference type="Proteomes" id="UP000663193">
    <property type="component" value="Chromosome 18"/>
</dbReference>
<dbReference type="OrthoDB" id="10497369at2759"/>
<protein>
    <submittedName>
        <fullName evidence="1">Uncharacterized protein</fullName>
    </submittedName>
</protein>
<organism evidence="1 2">
    <name type="scientific">Phaeosphaeria nodorum (strain SN15 / ATCC MYA-4574 / FGSC 10173)</name>
    <name type="common">Glume blotch fungus</name>
    <name type="synonym">Parastagonospora nodorum</name>
    <dbReference type="NCBI Taxonomy" id="321614"/>
    <lineage>
        <taxon>Eukaryota</taxon>
        <taxon>Fungi</taxon>
        <taxon>Dikarya</taxon>
        <taxon>Ascomycota</taxon>
        <taxon>Pezizomycotina</taxon>
        <taxon>Dothideomycetes</taxon>
        <taxon>Pleosporomycetidae</taxon>
        <taxon>Pleosporales</taxon>
        <taxon>Pleosporineae</taxon>
        <taxon>Phaeosphaeriaceae</taxon>
        <taxon>Parastagonospora</taxon>
    </lineage>
</organism>
<dbReference type="AlphaFoldDB" id="A0A7U2I699"/>
<dbReference type="EMBL" id="CP069040">
    <property type="protein sequence ID" value="QRD04941.1"/>
    <property type="molecule type" value="Genomic_DNA"/>
</dbReference>
<accession>A0A7U2I699</accession>
<gene>
    <name evidence="1" type="ORF">JI435_108610</name>
</gene>
<dbReference type="OMA" id="AHYEEMP"/>